<evidence type="ECO:0000259" key="1">
    <source>
        <dbReference type="Pfam" id="PF07969"/>
    </source>
</evidence>
<feature type="domain" description="Amidohydrolase 3" evidence="1">
    <location>
        <begin position="51"/>
        <end position="516"/>
    </location>
</feature>
<keyword evidence="3" id="KW-1185">Reference proteome</keyword>
<dbReference type="EMBL" id="CP003243">
    <property type="protein sequence ID" value="AFD01194.1"/>
    <property type="molecule type" value="Genomic_DNA"/>
</dbReference>
<gene>
    <name evidence="2" type="primary">fwdA</name>
    <name evidence="2" type="ordered locus">Mtc_2469</name>
</gene>
<dbReference type="RefSeq" id="WP_014407025.1">
    <property type="nucleotide sequence ID" value="NC_017034.1"/>
</dbReference>
<dbReference type="GO" id="GO:0016491">
    <property type="term" value="F:oxidoreductase activity"/>
    <property type="evidence" value="ECO:0007669"/>
    <property type="project" value="UniProtKB-KW"/>
</dbReference>
<proteinExistence type="predicted"/>
<reference evidence="2 3" key="1">
    <citation type="journal article" date="2012" name="J. Bacteriol.">
        <title>Complete genome sequence of a thermophilic methanogen, Methanocella conradii HZ254, isolated from Chinese rice field soil.</title>
        <authorList>
            <person name="Lu Z."/>
            <person name="Lu Y."/>
        </authorList>
    </citation>
    <scope>NUCLEOTIDE SEQUENCE [LARGE SCALE GENOMIC DNA]</scope>
    <source>
        <strain evidence="3">DSM 24694 / JCM 17849 / CGMCC 1.5162 / HZ254</strain>
    </source>
</reference>
<dbReference type="PANTHER" id="PTHR11647">
    <property type="entry name" value="HYDRANTOINASE/DIHYDROPYRIMIDINASE FAMILY MEMBER"/>
    <property type="match status" value="1"/>
</dbReference>
<dbReference type="InterPro" id="IPR050378">
    <property type="entry name" value="Metallo-dep_Hydrolases_sf"/>
</dbReference>
<dbReference type="Pfam" id="PF07969">
    <property type="entry name" value="Amidohydro_3"/>
    <property type="match status" value="1"/>
</dbReference>
<organism evidence="2 3">
    <name type="scientific">Methanocella conradii (strain DSM 24694 / JCM 17849 / CGMCC 1.5162 / HZ254)</name>
    <dbReference type="NCBI Taxonomy" id="1041930"/>
    <lineage>
        <taxon>Archaea</taxon>
        <taxon>Methanobacteriati</taxon>
        <taxon>Methanobacteriota</taxon>
        <taxon>Stenosarchaea group</taxon>
        <taxon>Methanomicrobia</taxon>
        <taxon>Methanocellales</taxon>
        <taxon>Methanocellaceae</taxon>
        <taxon>Methanocella</taxon>
    </lineage>
</organism>
<dbReference type="KEGG" id="mez:Mtc_2469"/>
<dbReference type="InterPro" id="IPR012027">
    <property type="entry name" value="Formylmethanofuran_DH_asu"/>
</dbReference>
<accession>H8I7I4</accession>
<dbReference type="InterPro" id="IPR011059">
    <property type="entry name" value="Metal-dep_hydrolase_composite"/>
</dbReference>
<dbReference type="CDD" id="cd01304">
    <property type="entry name" value="FMDH_A"/>
    <property type="match status" value="1"/>
</dbReference>
<sequence>MAKKATTATNEILIKNGFVYDPASGINGDVKDIAVQNGKIVEPSRLTTGAKVIDARGKTVMAGGVDIHSHVAGPKVNVGRLYRPEDKLHDDRIMASTKLVRAGGGFSVPSTFTTGYRYAMMGYTMVNEAAMPPLLARHTHEEIRDTPIIDESAYTLLGNNWLVMEYIKRGEWDKLDAFVAWMLKATKGFVVKLVNPGGTEAWGWGKNCVTIDDPVPYFDVTPRDIIKGLAGANERLGLPHSIHLHGNNLGHPGNYTTTLKTLALTENMPINKKSGRTQNMHFTHAQFNCYGGTSWKDFESKADAIADYVNSHDHLTVDAGFVTLDETTTMTADGPMEFSLHSLNHLKWANEDVELETGSGVVPYIYDPKLHVCGIQWAIGLELALLIKDPMKCFMTTDHPNAGPFTRYPTVMSWLMSKKARDAKLATLHKWVPERTKIGSIDREMTLYEIAQMTRAGPAKALGLGKKKGSLAIGADADIAIYNYNPKTTDATQKPEAVVKAFERAAYTIKGGEIVIKDGEVVSNGTTKSTVWTNAVDGIENKEVTNDIVDKFLKYYSVTLNNYPVQDAYLVNPTVIKAGPLAGGN</sequence>
<dbReference type="OrthoDB" id="8791at2157"/>
<dbReference type="PANTHER" id="PTHR11647:SF1">
    <property type="entry name" value="COLLAPSIN RESPONSE MEDIATOR PROTEIN"/>
    <property type="match status" value="1"/>
</dbReference>
<dbReference type="eggNOG" id="arCOG04461">
    <property type="taxonomic scope" value="Archaea"/>
</dbReference>
<dbReference type="Gene3D" id="3.20.20.140">
    <property type="entry name" value="Metal-dependent hydrolases"/>
    <property type="match status" value="1"/>
</dbReference>
<dbReference type="GO" id="GO:0016810">
    <property type="term" value="F:hydrolase activity, acting on carbon-nitrogen (but not peptide) bonds"/>
    <property type="evidence" value="ECO:0007669"/>
    <property type="project" value="InterPro"/>
</dbReference>
<dbReference type="GeneID" id="11972647"/>
<dbReference type="InterPro" id="IPR053635">
    <property type="entry name" value="Metallo-hydrolase_FwdA/FmdA"/>
</dbReference>
<dbReference type="HOGENOM" id="CLU_035587_0_0_2"/>
<dbReference type="EC" id="1.2.99.5" evidence="2"/>
<dbReference type="NCBIfam" id="NF042911">
    <property type="entry name" value="FMH_DH_FwdA"/>
    <property type="match status" value="1"/>
</dbReference>
<dbReference type="SUPFAM" id="SSF51556">
    <property type="entry name" value="Metallo-dependent hydrolases"/>
    <property type="match status" value="1"/>
</dbReference>
<dbReference type="Proteomes" id="UP000005233">
    <property type="component" value="Chromosome"/>
</dbReference>
<dbReference type="AlphaFoldDB" id="H8I7I4"/>
<dbReference type="STRING" id="1041930.Mtc_2469"/>
<keyword evidence="2" id="KW-0560">Oxidoreductase</keyword>
<evidence type="ECO:0000313" key="3">
    <source>
        <dbReference type="Proteomes" id="UP000005233"/>
    </source>
</evidence>
<dbReference type="PIRSF" id="PIRSF006453">
    <property type="entry name" value="FwdA"/>
    <property type="match status" value="1"/>
</dbReference>
<evidence type="ECO:0000313" key="2">
    <source>
        <dbReference type="EMBL" id="AFD01194.1"/>
    </source>
</evidence>
<dbReference type="Gene3D" id="2.30.40.10">
    <property type="entry name" value="Urease, subunit C, domain 1"/>
    <property type="match status" value="2"/>
</dbReference>
<protein>
    <submittedName>
        <fullName evidence="2">Formylmethanofuran dehydrogenase, subunit A</fullName>
        <ecNumber evidence="2">1.2.99.5</ecNumber>
    </submittedName>
</protein>
<dbReference type="InterPro" id="IPR032466">
    <property type="entry name" value="Metal_Hydrolase"/>
</dbReference>
<dbReference type="InterPro" id="IPR013108">
    <property type="entry name" value="Amidohydro_3"/>
</dbReference>
<dbReference type="SUPFAM" id="SSF51338">
    <property type="entry name" value="Composite domain of metallo-dependent hydrolases"/>
    <property type="match status" value="2"/>
</dbReference>
<dbReference type="NCBIfam" id="TIGR03121">
    <property type="entry name" value="one_C_dehyd_A"/>
    <property type="match status" value="1"/>
</dbReference>
<name>H8I7I4_METCZ</name>